<organism evidence="1 2">
    <name type="scientific">Callithrix jacchus</name>
    <name type="common">White-tufted-ear marmoset</name>
    <name type="synonym">Simia Jacchus</name>
    <dbReference type="NCBI Taxonomy" id="9483"/>
    <lineage>
        <taxon>Eukaryota</taxon>
        <taxon>Metazoa</taxon>
        <taxon>Chordata</taxon>
        <taxon>Craniata</taxon>
        <taxon>Vertebrata</taxon>
        <taxon>Euteleostomi</taxon>
        <taxon>Mammalia</taxon>
        <taxon>Eutheria</taxon>
        <taxon>Euarchontoglires</taxon>
        <taxon>Primates</taxon>
        <taxon>Haplorrhini</taxon>
        <taxon>Platyrrhini</taxon>
        <taxon>Cebidae</taxon>
        <taxon>Callitrichinae</taxon>
        <taxon>Callithrix</taxon>
        <taxon>Callithrix</taxon>
    </lineage>
</organism>
<keyword evidence="2" id="KW-1185">Reference proteome</keyword>
<dbReference type="PANTHER" id="PTHR12138:SF133">
    <property type="entry name" value="SECRETED PROTEIN"/>
    <property type="match status" value="1"/>
</dbReference>
<accession>A0A8I3W8Q7</accession>
<dbReference type="PRINTS" id="PR02045">
    <property type="entry name" value="F138DOMAIN"/>
</dbReference>
<evidence type="ECO:0000313" key="1">
    <source>
        <dbReference type="Ensembl" id="ENSCJAP00000088900.1"/>
    </source>
</evidence>
<dbReference type="AlphaFoldDB" id="A0A8I3W8Q7"/>
<name>A0A8I3W8Q7_CALJA</name>
<dbReference type="GeneTree" id="ENSGT01150000287179"/>
<dbReference type="Proteomes" id="UP000008225">
    <property type="component" value="Chromosome 18"/>
</dbReference>
<reference evidence="1 2" key="1">
    <citation type="submission" date="2009-03" db="EMBL/GenBank/DDBJ databases">
        <authorList>
            <person name="Warren W."/>
            <person name="Ye L."/>
            <person name="Minx P."/>
            <person name="Worley K."/>
            <person name="Gibbs R."/>
            <person name="Wilson R.K."/>
        </authorList>
    </citation>
    <scope>NUCLEOTIDE SEQUENCE [LARGE SCALE GENOMIC DNA]</scope>
</reference>
<dbReference type="Ensembl" id="ENSCJAT00000118139.1">
    <property type="protein sequence ID" value="ENSCJAP00000088900.1"/>
    <property type="gene ID" value="ENSCJAG00000076924.1"/>
</dbReference>
<protein>
    <submittedName>
        <fullName evidence="1">Uncharacterized protein</fullName>
    </submittedName>
</protein>
<proteinExistence type="predicted"/>
<dbReference type="PANTHER" id="PTHR12138">
    <property type="entry name" value="PRIMATE-EXPANDED PROTEIN FAMILY"/>
    <property type="match status" value="1"/>
</dbReference>
<sequence>MIPHYVYGNIPKPEKIQNWKRFWFQSFKGYSNLYIYVCIYKNPLVHTDTRERFFFFYSPKMESCSVAQAKVQWHNLGSQQLLPLSSSNSPPSASRVAGTTCHHAQLVFVFLVETGFHYLGQDGLDLLT</sequence>
<reference evidence="1" key="2">
    <citation type="submission" date="2025-08" db="UniProtKB">
        <authorList>
            <consortium name="Ensembl"/>
        </authorList>
    </citation>
    <scope>IDENTIFICATION</scope>
</reference>
<evidence type="ECO:0000313" key="2">
    <source>
        <dbReference type="Proteomes" id="UP000008225"/>
    </source>
</evidence>
<reference evidence="1" key="3">
    <citation type="submission" date="2025-09" db="UniProtKB">
        <authorList>
            <consortium name="Ensembl"/>
        </authorList>
    </citation>
    <scope>IDENTIFICATION</scope>
</reference>